<dbReference type="RefSeq" id="WP_136372082.1">
    <property type="nucleotide sequence ID" value="NZ_SSOB01000033.1"/>
</dbReference>
<feature type="transmembrane region" description="Helical" evidence="7">
    <location>
        <begin position="12"/>
        <end position="35"/>
    </location>
</feature>
<keyword evidence="3" id="KW-1003">Cell membrane</keyword>
<feature type="transmembrane region" description="Helical" evidence="7">
    <location>
        <begin position="142"/>
        <end position="162"/>
    </location>
</feature>
<dbReference type="PROSITE" id="PS50928">
    <property type="entry name" value="ABC_TM1"/>
    <property type="match status" value="1"/>
</dbReference>
<keyword evidence="10" id="KW-1185">Reference proteome</keyword>
<feature type="transmembrane region" description="Helical" evidence="7">
    <location>
        <begin position="111"/>
        <end position="130"/>
    </location>
</feature>
<dbReference type="GO" id="GO:0005886">
    <property type="term" value="C:plasma membrane"/>
    <property type="evidence" value="ECO:0007669"/>
    <property type="project" value="UniProtKB-SubCell"/>
</dbReference>
<feature type="transmembrane region" description="Helical" evidence="7">
    <location>
        <begin position="183"/>
        <end position="205"/>
    </location>
</feature>
<dbReference type="Proteomes" id="UP000310636">
    <property type="component" value="Unassembled WGS sequence"/>
</dbReference>
<evidence type="ECO:0000256" key="7">
    <source>
        <dbReference type="SAM" id="Phobius"/>
    </source>
</evidence>
<dbReference type="GO" id="GO:0055085">
    <property type="term" value="P:transmembrane transport"/>
    <property type="evidence" value="ECO:0007669"/>
    <property type="project" value="InterPro"/>
</dbReference>
<protein>
    <submittedName>
        <fullName evidence="9">Carbohydrate ABC transporter permease</fullName>
    </submittedName>
</protein>
<dbReference type="InterPro" id="IPR035906">
    <property type="entry name" value="MetI-like_sf"/>
</dbReference>
<keyword evidence="2" id="KW-0813">Transport</keyword>
<dbReference type="PANTHER" id="PTHR43744">
    <property type="entry name" value="ABC TRANSPORTER PERMEASE PROTEIN MG189-RELATED-RELATED"/>
    <property type="match status" value="1"/>
</dbReference>
<evidence type="ECO:0000256" key="1">
    <source>
        <dbReference type="ARBA" id="ARBA00004651"/>
    </source>
</evidence>
<sequence>MVSRQALSSRLFGTFNILLLLLLVVLCIYPFYYIFIYSVSVPDQVSHRQIYLWPSGFTLINYRQIFGLDELARAAFISAARTIAGTAVTVFCTSMYAYALTKPQLRFRKTMYRITLATMYVSAGIIPWYITMKAYGLKDNFLLYVLPTAIIAFYLVLIKTYFEQLPAAMEESAMIDGANVMTIFLRIVLPLSLPVLAVAAIFSAVNQWNTWTDNFFLAPNLPTMQLVLLNFLTDQTSNLMALKTNMATVSSSDIQQVTPTSIRMTITMIATLPIVFVYPFFQRYFISGIMIGAVKG</sequence>
<feature type="domain" description="ABC transmembrane type-1" evidence="8">
    <location>
        <begin position="75"/>
        <end position="275"/>
    </location>
</feature>
<feature type="transmembrane region" description="Helical" evidence="7">
    <location>
        <begin position="75"/>
        <end position="99"/>
    </location>
</feature>
<comment type="caution">
    <text evidence="9">The sequence shown here is derived from an EMBL/GenBank/DDBJ whole genome shotgun (WGS) entry which is preliminary data.</text>
</comment>
<evidence type="ECO:0000256" key="3">
    <source>
        <dbReference type="ARBA" id="ARBA00022475"/>
    </source>
</evidence>
<evidence type="ECO:0000313" key="10">
    <source>
        <dbReference type="Proteomes" id="UP000310636"/>
    </source>
</evidence>
<dbReference type="SUPFAM" id="SSF161098">
    <property type="entry name" value="MetI-like"/>
    <property type="match status" value="1"/>
</dbReference>
<gene>
    <name evidence="9" type="ORF">E6C55_22575</name>
</gene>
<dbReference type="OrthoDB" id="157184at2"/>
<keyword evidence="6 7" id="KW-0472">Membrane</keyword>
<evidence type="ECO:0000256" key="2">
    <source>
        <dbReference type="ARBA" id="ARBA00022448"/>
    </source>
</evidence>
<evidence type="ECO:0000259" key="8">
    <source>
        <dbReference type="PROSITE" id="PS50928"/>
    </source>
</evidence>
<accession>A0A4S4BKJ0</accession>
<proteinExistence type="predicted"/>
<dbReference type="InterPro" id="IPR000515">
    <property type="entry name" value="MetI-like"/>
</dbReference>
<comment type="subcellular location">
    <subcellularLocation>
        <location evidence="1">Cell membrane</location>
        <topology evidence="1">Multi-pass membrane protein</topology>
    </subcellularLocation>
</comment>
<evidence type="ECO:0000256" key="5">
    <source>
        <dbReference type="ARBA" id="ARBA00022989"/>
    </source>
</evidence>
<evidence type="ECO:0000256" key="6">
    <source>
        <dbReference type="ARBA" id="ARBA00023136"/>
    </source>
</evidence>
<dbReference type="PANTHER" id="PTHR43744:SF9">
    <property type="entry name" value="POLYGALACTURONAN_RHAMNOGALACTURONAN TRANSPORT SYSTEM PERMEASE PROTEIN YTCP"/>
    <property type="match status" value="1"/>
</dbReference>
<evidence type="ECO:0000256" key="4">
    <source>
        <dbReference type="ARBA" id="ARBA00022692"/>
    </source>
</evidence>
<name>A0A4S4BKJ0_9BACL</name>
<reference evidence="9 10" key="1">
    <citation type="submission" date="2019-04" db="EMBL/GenBank/DDBJ databases">
        <title>Cohnella sp. nov. isolated from preserved vegetables.</title>
        <authorList>
            <person name="Lin S.-Y."/>
            <person name="Hung M.-H."/>
            <person name="Young C.-C."/>
        </authorList>
    </citation>
    <scope>NUCLEOTIDE SEQUENCE [LARGE SCALE GENOMIC DNA]</scope>
    <source>
        <strain evidence="9 10">CC-MHH1044</strain>
    </source>
</reference>
<dbReference type="AlphaFoldDB" id="A0A4S4BKJ0"/>
<evidence type="ECO:0000313" key="9">
    <source>
        <dbReference type="EMBL" id="THF75250.1"/>
    </source>
</evidence>
<organism evidence="9 10">
    <name type="scientific">Cohnella fermenti</name>
    <dbReference type="NCBI Taxonomy" id="2565925"/>
    <lineage>
        <taxon>Bacteria</taxon>
        <taxon>Bacillati</taxon>
        <taxon>Bacillota</taxon>
        <taxon>Bacilli</taxon>
        <taxon>Bacillales</taxon>
        <taxon>Paenibacillaceae</taxon>
        <taxon>Cohnella</taxon>
    </lineage>
</organism>
<dbReference type="Gene3D" id="1.10.3720.10">
    <property type="entry name" value="MetI-like"/>
    <property type="match status" value="1"/>
</dbReference>
<keyword evidence="5 7" id="KW-1133">Transmembrane helix</keyword>
<feature type="transmembrane region" description="Helical" evidence="7">
    <location>
        <begin position="262"/>
        <end position="281"/>
    </location>
</feature>
<keyword evidence="4 7" id="KW-0812">Transmembrane</keyword>
<dbReference type="CDD" id="cd06261">
    <property type="entry name" value="TM_PBP2"/>
    <property type="match status" value="1"/>
</dbReference>
<dbReference type="EMBL" id="SSOB01000033">
    <property type="protein sequence ID" value="THF75250.1"/>
    <property type="molecule type" value="Genomic_DNA"/>
</dbReference>